<evidence type="ECO:0000313" key="4">
    <source>
        <dbReference type="Proteomes" id="UP000005408"/>
    </source>
</evidence>
<accession>A0A8W8HYM6</accession>
<organism evidence="3 4">
    <name type="scientific">Magallana gigas</name>
    <name type="common">Pacific oyster</name>
    <name type="synonym">Crassostrea gigas</name>
    <dbReference type="NCBI Taxonomy" id="29159"/>
    <lineage>
        <taxon>Eukaryota</taxon>
        <taxon>Metazoa</taxon>
        <taxon>Spiralia</taxon>
        <taxon>Lophotrochozoa</taxon>
        <taxon>Mollusca</taxon>
        <taxon>Bivalvia</taxon>
        <taxon>Autobranchia</taxon>
        <taxon>Pteriomorphia</taxon>
        <taxon>Ostreida</taxon>
        <taxon>Ostreoidea</taxon>
        <taxon>Ostreidae</taxon>
        <taxon>Magallana</taxon>
    </lineage>
</organism>
<keyword evidence="2" id="KW-0732">Signal</keyword>
<sequence length="200" mass="22555">MKWTLVFVALFFHCVPVIFTEDASNKNGEQIEEKPAKLNIEDFARPVGRKAQEVKKQSKDQYRGLCASCLAKDSEKESVREKDRPEMWKIILLIYFLILVSCQDHPNNNGNGKEKEKSVKPPEKKNHEGGWLHEIRDSLPGNGKGRRTDARDVDYTSTDKIALHTILGIPTGNQRKGGHGRHNGGNKGKGRGRGRGRGWQ</sequence>
<dbReference type="EnsemblMetazoa" id="G11547.8">
    <property type="protein sequence ID" value="G11547.8:cds"/>
    <property type="gene ID" value="G11547"/>
</dbReference>
<evidence type="ECO:0000256" key="2">
    <source>
        <dbReference type="SAM" id="SignalP"/>
    </source>
</evidence>
<feature type="region of interest" description="Disordered" evidence="1">
    <location>
        <begin position="107"/>
        <end position="153"/>
    </location>
</feature>
<evidence type="ECO:0000313" key="3">
    <source>
        <dbReference type="EnsemblMetazoa" id="G11547.8:cds"/>
    </source>
</evidence>
<evidence type="ECO:0000256" key="1">
    <source>
        <dbReference type="SAM" id="MobiDB-lite"/>
    </source>
</evidence>
<reference evidence="3" key="1">
    <citation type="submission" date="2022-08" db="UniProtKB">
        <authorList>
            <consortium name="EnsemblMetazoa"/>
        </authorList>
    </citation>
    <scope>IDENTIFICATION</scope>
    <source>
        <strain evidence="3">05x7-T-G4-1.051#20</strain>
    </source>
</reference>
<name>A0A8W8HYM6_MAGGI</name>
<feature type="region of interest" description="Disordered" evidence="1">
    <location>
        <begin position="166"/>
        <end position="200"/>
    </location>
</feature>
<feature type="chain" id="PRO_5036498252" evidence="2">
    <location>
        <begin position="21"/>
        <end position="200"/>
    </location>
</feature>
<dbReference type="Proteomes" id="UP000005408">
    <property type="component" value="Unassembled WGS sequence"/>
</dbReference>
<dbReference type="AlphaFoldDB" id="A0A8W8HYM6"/>
<keyword evidence="4" id="KW-1185">Reference proteome</keyword>
<feature type="compositionally biased region" description="Basic and acidic residues" evidence="1">
    <location>
        <begin position="112"/>
        <end position="137"/>
    </location>
</feature>
<proteinExistence type="predicted"/>
<feature type="signal peptide" evidence="2">
    <location>
        <begin position="1"/>
        <end position="20"/>
    </location>
</feature>
<feature type="compositionally biased region" description="Basic residues" evidence="1">
    <location>
        <begin position="176"/>
        <end position="200"/>
    </location>
</feature>
<protein>
    <submittedName>
        <fullName evidence="3">Uncharacterized protein</fullName>
    </submittedName>
</protein>